<accession>A0ABR2YZK8</accession>
<proteinExistence type="predicted"/>
<keyword evidence="3" id="KW-1185">Reference proteome</keyword>
<reference evidence="2 3" key="1">
    <citation type="journal article" date="2024" name="Nat. Commun.">
        <title>Phylogenomics reveals the evolutionary origins of lichenization in chlorophyte algae.</title>
        <authorList>
            <person name="Puginier C."/>
            <person name="Libourel C."/>
            <person name="Otte J."/>
            <person name="Skaloud P."/>
            <person name="Haon M."/>
            <person name="Grisel S."/>
            <person name="Petersen M."/>
            <person name="Berrin J.G."/>
            <person name="Delaux P.M."/>
            <person name="Dal Grande F."/>
            <person name="Keller J."/>
        </authorList>
    </citation>
    <scope>NUCLEOTIDE SEQUENCE [LARGE SCALE GENOMIC DNA]</scope>
    <source>
        <strain evidence="2 3">SAG 216-7</strain>
    </source>
</reference>
<feature type="region of interest" description="Disordered" evidence="1">
    <location>
        <begin position="1"/>
        <end position="150"/>
    </location>
</feature>
<feature type="compositionally biased region" description="Gly residues" evidence="1">
    <location>
        <begin position="15"/>
        <end position="32"/>
    </location>
</feature>
<protein>
    <submittedName>
        <fullName evidence="2">Uncharacterized protein</fullName>
    </submittedName>
</protein>
<evidence type="ECO:0000313" key="2">
    <source>
        <dbReference type="EMBL" id="KAK9917156.1"/>
    </source>
</evidence>
<name>A0ABR2YZK8_9CHLO</name>
<dbReference type="Proteomes" id="UP001491310">
    <property type="component" value="Unassembled WGS sequence"/>
</dbReference>
<feature type="compositionally biased region" description="Basic and acidic residues" evidence="1">
    <location>
        <begin position="1"/>
        <end position="12"/>
    </location>
</feature>
<sequence length="150" mass="15156">MTDSNDGHKKQQGEGQMGLFGGPGPVLGGTAGGKDYSLASMLDRANPKKSGDGSANATAGGSNKKGLGDPTLSKGAQDLLEGSGLLLGAKGGWDPNRPPKSKSTSAPAAGSNEGDFVARTDVPDLHPAMSEGARNLLEGSGLLQRKRDQK</sequence>
<evidence type="ECO:0000256" key="1">
    <source>
        <dbReference type="SAM" id="MobiDB-lite"/>
    </source>
</evidence>
<comment type="caution">
    <text evidence="2">The sequence shown here is derived from an EMBL/GenBank/DDBJ whole genome shotgun (WGS) entry which is preliminary data.</text>
</comment>
<evidence type="ECO:0000313" key="3">
    <source>
        <dbReference type="Proteomes" id="UP001491310"/>
    </source>
</evidence>
<gene>
    <name evidence="2" type="ORF">WJX75_001409</name>
</gene>
<dbReference type="EMBL" id="JALJOT010000002">
    <property type="protein sequence ID" value="KAK9917156.1"/>
    <property type="molecule type" value="Genomic_DNA"/>
</dbReference>
<organism evidence="2 3">
    <name type="scientific">Coccomyxa subellipsoidea</name>
    <dbReference type="NCBI Taxonomy" id="248742"/>
    <lineage>
        <taxon>Eukaryota</taxon>
        <taxon>Viridiplantae</taxon>
        <taxon>Chlorophyta</taxon>
        <taxon>core chlorophytes</taxon>
        <taxon>Trebouxiophyceae</taxon>
        <taxon>Trebouxiophyceae incertae sedis</taxon>
        <taxon>Coccomyxaceae</taxon>
        <taxon>Coccomyxa</taxon>
    </lineage>
</organism>